<accession>A0A445D5D8</accession>
<protein>
    <recommendedName>
        <fullName evidence="1">AB hydrolase-1 domain-containing protein</fullName>
    </recommendedName>
</protein>
<gene>
    <name evidence="2" type="ORF">Ahy_A05g024217</name>
</gene>
<dbReference type="PANTHER" id="PTHR43689">
    <property type="entry name" value="HYDROLASE"/>
    <property type="match status" value="1"/>
</dbReference>
<dbReference type="STRING" id="3818.A0A445D5D8"/>
<dbReference type="Pfam" id="PF00561">
    <property type="entry name" value="Abhydrolase_1"/>
    <property type="match status" value="1"/>
</dbReference>
<name>A0A445D5D8_ARAHY</name>
<dbReference type="PANTHER" id="PTHR43689:SF33">
    <property type="entry name" value="ALPHA_BETA FOLD HYDROLASE"/>
    <property type="match status" value="1"/>
</dbReference>
<dbReference type="SUPFAM" id="SSF53474">
    <property type="entry name" value="alpha/beta-Hydrolases"/>
    <property type="match status" value="1"/>
</dbReference>
<dbReference type="GO" id="GO:0003824">
    <property type="term" value="F:catalytic activity"/>
    <property type="evidence" value="ECO:0007669"/>
    <property type="project" value="InterPro"/>
</dbReference>
<dbReference type="InterPro" id="IPR000073">
    <property type="entry name" value="AB_hydrolase_1"/>
</dbReference>
<dbReference type="Proteomes" id="UP000289738">
    <property type="component" value="Chromosome A05"/>
</dbReference>
<keyword evidence="3" id="KW-1185">Reference proteome</keyword>
<evidence type="ECO:0000313" key="2">
    <source>
        <dbReference type="EMBL" id="RYR58445.1"/>
    </source>
</evidence>
<reference evidence="2 3" key="1">
    <citation type="submission" date="2019-01" db="EMBL/GenBank/DDBJ databases">
        <title>Sequencing of cultivated peanut Arachis hypogaea provides insights into genome evolution and oil improvement.</title>
        <authorList>
            <person name="Chen X."/>
        </authorList>
    </citation>
    <scope>NUCLEOTIDE SEQUENCE [LARGE SCALE GENOMIC DNA]</scope>
    <source>
        <strain evidence="3">cv. Fuhuasheng</strain>
        <tissue evidence="2">Leaves</tissue>
    </source>
</reference>
<sequence length="355" mass="39897">MVFSASVGSVALPPPSVRVSAKRWSSVVVAAAHEPFPSFLPKLIDRIHDPFARRLAMRIQRLPVPVRFSENPIMSSCVKPLIQKKETPIVLLHGFDSSCMEWRYAYPLLEESGFETWAIDILGWGFSDLEKLPACDVVSKREHFYQFWKSYIKRPMILVGPSLGSAVAVDFTVNYPEAVEKLVLIDASVYAEGTGKLATLPKAVAYAGVYLLKSLPLRLYANYLTFYNVSFSTSLDCTNVGRLHCLMPWWDDATVGFMTSGGYNVSSLIEKVYTISQLQVYEVKQKTLIIWGENDRIISNKLAVQLHCELPDAVIRQIPNCGHIPHLEKPSSVVKLIVEFVQREAKKLDKCVTQV</sequence>
<feature type="domain" description="AB hydrolase-1" evidence="1">
    <location>
        <begin position="88"/>
        <end position="330"/>
    </location>
</feature>
<evidence type="ECO:0000313" key="3">
    <source>
        <dbReference type="Proteomes" id="UP000289738"/>
    </source>
</evidence>
<comment type="caution">
    <text evidence="2">The sequence shown here is derived from an EMBL/GenBank/DDBJ whole genome shotgun (WGS) entry which is preliminary data.</text>
</comment>
<dbReference type="PRINTS" id="PR00412">
    <property type="entry name" value="EPOXHYDRLASE"/>
</dbReference>
<dbReference type="AlphaFoldDB" id="A0A445D5D8"/>
<organism evidence="2 3">
    <name type="scientific">Arachis hypogaea</name>
    <name type="common">Peanut</name>
    <dbReference type="NCBI Taxonomy" id="3818"/>
    <lineage>
        <taxon>Eukaryota</taxon>
        <taxon>Viridiplantae</taxon>
        <taxon>Streptophyta</taxon>
        <taxon>Embryophyta</taxon>
        <taxon>Tracheophyta</taxon>
        <taxon>Spermatophyta</taxon>
        <taxon>Magnoliopsida</taxon>
        <taxon>eudicotyledons</taxon>
        <taxon>Gunneridae</taxon>
        <taxon>Pentapetalae</taxon>
        <taxon>rosids</taxon>
        <taxon>fabids</taxon>
        <taxon>Fabales</taxon>
        <taxon>Fabaceae</taxon>
        <taxon>Papilionoideae</taxon>
        <taxon>50 kb inversion clade</taxon>
        <taxon>dalbergioids sensu lato</taxon>
        <taxon>Dalbergieae</taxon>
        <taxon>Pterocarpus clade</taxon>
        <taxon>Arachis</taxon>
    </lineage>
</organism>
<dbReference type="EMBL" id="SDMP01000005">
    <property type="protein sequence ID" value="RYR58445.1"/>
    <property type="molecule type" value="Genomic_DNA"/>
</dbReference>
<dbReference type="Gene3D" id="3.40.50.1820">
    <property type="entry name" value="alpha/beta hydrolase"/>
    <property type="match status" value="1"/>
</dbReference>
<dbReference type="InterPro" id="IPR029058">
    <property type="entry name" value="AB_hydrolase_fold"/>
</dbReference>
<dbReference type="InterPro" id="IPR000639">
    <property type="entry name" value="Epox_hydrolase-like"/>
</dbReference>
<proteinExistence type="predicted"/>
<evidence type="ECO:0000259" key="1">
    <source>
        <dbReference type="Pfam" id="PF00561"/>
    </source>
</evidence>
<dbReference type="PRINTS" id="PR00111">
    <property type="entry name" value="ABHYDROLASE"/>
</dbReference>